<evidence type="ECO:0000259" key="8">
    <source>
        <dbReference type="SMART" id="SM00986"/>
    </source>
</evidence>
<sequence>MFPKELVELAQKRIAPYQTEGFVTGKGPMNPKIMFIGEAPGRNEIEKGEPFIGRAGDQLNAFMEQIGLTRDDVYITSVVRSRPYKVVEKTDKDGNLIIKTPNRAPTKKEMVAHAPLLDYQIQHMNPSIIVTLGGIALKRLLGNEYKITETHGQLLEKPIYQLRNFNDHHYSPSKHSHLIFPTFHPASVFYRQVLKETIYEDFHRLGEVLDKMKFTN</sequence>
<evidence type="ECO:0000256" key="5">
    <source>
        <dbReference type="ARBA" id="ARBA00023004"/>
    </source>
</evidence>
<dbReference type="GO" id="GO:0097506">
    <property type="term" value="F:deaminated base DNA N-glycosylase activity"/>
    <property type="evidence" value="ECO:0007669"/>
    <property type="project" value="UniProtKB-ARBA"/>
</dbReference>
<evidence type="ECO:0000313" key="10">
    <source>
        <dbReference type="Proteomes" id="UP000468638"/>
    </source>
</evidence>
<organism evidence="9 10">
    <name type="scientific">Pontibacillus yanchengensis</name>
    <dbReference type="NCBI Taxonomy" id="462910"/>
    <lineage>
        <taxon>Bacteria</taxon>
        <taxon>Bacillati</taxon>
        <taxon>Bacillota</taxon>
        <taxon>Bacilli</taxon>
        <taxon>Bacillales</taxon>
        <taxon>Bacillaceae</taxon>
        <taxon>Pontibacillus</taxon>
    </lineage>
</organism>
<dbReference type="Proteomes" id="UP000468638">
    <property type="component" value="Unassembled WGS sequence"/>
</dbReference>
<protein>
    <submittedName>
        <fullName evidence="9">Uracil-DNA glycosylase</fullName>
    </submittedName>
</protein>
<dbReference type="InterPro" id="IPR051536">
    <property type="entry name" value="UDG_Type-4/5"/>
</dbReference>
<dbReference type="Pfam" id="PF03167">
    <property type="entry name" value="UDG"/>
    <property type="match status" value="1"/>
</dbReference>
<proteinExistence type="predicted"/>
<comment type="caution">
    <text evidence="9">The sequence shown here is derived from an EMBL/GenBank/DDBJ whole genome shotgun (WGS) entry which is preliminary data.</text>
</comment>
<dbReference type="GO" id="GO:0051539">
    <property type="term" value="F:4 iron, 4 sulfur cluster binding"/>
    <property type="evidence" value="ECO:0007669"/>
    <property type="project" value="UniProtKB-KW"/>
</dbReference>
<keyword evidence="2" id="KW-0479">Metal-binding</keyword>
<keyword evidence="5" id="KW-0408">Iron</keyword>
<feature type="domain" description="Uracil-DNA glycosylase-like" evidence="8">
    <location>
        <begin position="24"/>
        <end position="203"/>
    </location>
</feature>
<evidence type="ECO:0000256" key="1">
    <source>
        <dbReference type="ARBA" id="ARBA00022485"/>
    </source>
</evidence>
<dbReference type="OrthoDB" id="5290748at2"/>
<accession>A0A6I5A085</accession>
<dbReference type="Gene3D" id="3.40.470.10">
    <property type="entry name" value="Uracil-DNA glycosylase-like domain"/>
    <property type="match status" value="1"/>
</dbReference>
<dbReference type="CDD" id="cd10030">
    <property type="entry name" value="UDG-F4_TTUDGA_SPO1dp_like"/>
    <property type="match status" value="1"/>
</dbReference>
<evidence type="ECO:0000256" key="4">
    <source>
        <dbReference type="ARBA" id="ARBA00022801"/>
    </source>
</evidence>
<dbReference type="AlphaFoldDB" id="A0A6I5A085"/>
<dbReference type="PANTHER" id="PTHR33693">
    <property type="entry name" value="TYPE-5 URACIL-DNA GLYCOSYLASE"/>
    <property type="match status" value="1"/>
</dbReference>
<dbReference type="InterPro" id="IPR005122">
    <property type="entry name" value="Uracil-DNA_glycosylase-like"/>
</dbReference>
<dbReference type="InterPro" id="IPR036895">
    <property type="entry name" value="Uracil-DNA_glycosylase-like_sf"/>
</dbReference>
<evidence type="ECO:0000256" key="7">
    <source>
        <dbReference type="ARBA" id="ARBA00023204"/>
    </source>
</evidence>
<dbReference type="GO" id="GO:0006281">
    <property type="term" value="P:DNA repair"/>
    <property type="evidence" value="ECO:0007669"/>
    <property type="project" value="UniProtKB-KW"/>
</dbReference>
<evidence type="ECO:0000256" key="6">
    <source>
        <dbReference type="ARBA" id="ARBA00023014"/>
    </source>
</evidence>
<evidence type="ECO:0000256" key="3">
    <source>
        <dbReference type="ARBA" id="ARBA00022763"/>
    </source>
</evidence>
<dbReference type="SMART" id="SM00987">
    <property type="entry name" value="UreE_C"/>
    <property type="match status" value="1"/>
</dbReference>
<dbReference type="RefSeq" id="WP_160910018.1">
    <property type="nucleotide sequence ID" value="NZ_WMEQ01000013.1"/>
</dbReference>
<keyword evidence="1" id="KW-0004">4Fe-4S</keyword>
<keyword evidence="6" id="KW-0411">Iron-sulfur</keyword>
<evidence type="ECO:0000313" key="9">
    <source>
        <dbReference type="EMBL" id="MYL35004.1"/>
    </source>
</evidence>
<keyword evidence="4" id="KW-0378">Hydrolase</keyword>
<gene>
    <name evidence="9" type="ORF">GLW05_15575</name>
</gene>
<name>A0A6I5A085_9BACI</name>
<evidence type="ECO:0000256" key="2">
    <source>
        <dbReference type="ARBA" id="ARBA00022723"/>
    </source>
</evidence>
<dbReference type="PANTHER" id="PTHR33693:SF1">
    <property type="entry name" value="TYPE-4 URACIL-DNA GLYCOSYLASE"/>
    <property type="match status" value="1"/>
</dbReference>
<dbReference type="SUPFAM" id="SSF52141">
    <property type="entry name" value="Uracil-DNA glycosylase-like"/>
    <property type="match status" value="1"/>
</dbReference>
<reference evidence="9 10" key="1">
    <citation type="submission" date="2019-11" db="EMBL/GenBank/DDBJ databases">
        <title>Genome sequences of 17 halophilic strains isolated from different environments.</title>
        <authorList>
            <person name="Furrow R.E."/>
        </authorList>
    </citation>
    <scope>NUCLEOTIDE SEQUENCE [LARGE SCALE GENOMIC DNA]</scope>
    <source>
        <strain evidence="9 10">22514_16_FS</strain>
    </source>
</reference>
<keyword evidence="3" id="KW-0227">DNA damage</keyword>
<keyword evidence="7" id="KW-0234">DNA repair</keyword>
<dbReference type="EMBL" id="WMEQ01000013">
    <property type="protein sequence ID" value="MYL35004.1"/>
    <property type="molecule type" value="Genomic_DNA"/>
</dbReference>
<dbReference type="SMART" id="SM00986">
    <property type="entry name" value="UDG"/>
    <property type="match status" value="1"/>
</dbReference>
<dbReference type="GO" id="GO:0046872">
    <property type="term" value="F:metal ion binding"/>
    <property type="evidence" value="ECO:0007669"/>
    <property type="project" value="UniProtKB-KW"/>
</dbReference>